<proteinExistence type="predicted"/>
<dbReference type="SUPFAM" id="SSF56024">
    <property type="entry name" value="Phospholipase D/nuclease"/>
    <property type="match status" value="1"/>
</dbReference>
<dbReference type="GO" id="GO:0005524">
    <property type="term" value="F:ATP binding"/>
    <property type="evidence" value="ECO:0007669"/>
    <property type="project" value="InterPro"/>
</dbReference>
<keyword evidence="4" id="KW-1185">Reference proteome</keyword>
<dbReference type="AlphaFoldDB" id="A0A2S7KUF1"/>
<gene>
    <name evidence="3" type="ORF">BST83_03020</name>
</gene>
<dbReference type="Gene3D" id="3.30.870.10">
    <property type="entry name" value="Endonuclease Chain A"/>
    <property type="match status" value="1"/>
</dbReference>
<dbReference type="GO" id="GO:0003677">
    <property type="term" value="F:DNA binding"/>
    <property type="evidence" value="ECO:0007669"/>
    <property type="project" value="InterPro"/>
</dbReference>
<evidence type="ECO:0000313" key="3">
    <source>
        <dbReference type="EMBL" id="PQB06265.1"/>
    </source>
</evidence>
<comment type="caution">
    <text evidence="3">The sequence shown here is derived from an EMBL/GenBank/DDBJ whole genome shotgun (WGS) entry which is preliminary data.</text>
</comment>
<dbReference type="GO" id="GO:0016787">
    <property type="term" value="F:hydrolase activity"/>
    <property type="evidence" value="ECO:0007669"/>
    <property type="project" value="InterPro"/>
</dbReference>
<dbReference type="Pfam" id="PF04851">
    <property type="entry name" value="ResIII"/>
    <property type="match status" value="1"/>
</dbReference>
<feature type="domain" description="Phospholipase D-like" evidence="2">
    <location>
        <begin position="48"/>
        <end position="176"/>
    </location>
</feature>
<feature type="domain" description="Helicase/UvrB N-terminal" evidence="1">
    <location>
        <begin position="218"/>
        <end position="267"/>
    </location>
</feature>
<dbReference type="Gene3D" id="3.40.50.300">
    <property type="entry name" value="P-loop containing nucleotide triphosphate hydrolases"/>
    <property type="match status" value="1"/>
</dbReference>
<evidence type="ECO:0008006" key="5">
    <source>
        <dbReference type="Google" id="ProtNLM"/>
    </source>
</evidence>
<dbReference type="Pfam" id="PF13091">
    <property type="entry name" value="PLDc_2"/>
    <property type="match status" value="1"/>
</dbReference>
<evidence type="ECO:0000259" key="2">
    <source>
        <dbReference type="Pfam" id="PF13091"/>
    </source>
</evidence>
<dbReference type="EMBL" id="MQUA01000013">
    <property type="protein sequence ID" value="PQB06265.1"/>
    <property type="molecule type" value="Genomic_DNA"/>
</dbReference>
<evidence type="ECO:0000313" key="4">
    <source>
        <dbReference type="Proteomes" id="UP000239522"/>
    </source>
</evidence>
<dbReference type="RefSeq" id="WP_367889137.1">
    <property type="nucleotide sequence ID" value="NZ_MQUA01000013.1"/>
</dbReference>
<name>A0A2S7KUF1_9FLAO</name>
<dbReference type="SUPFAM" id="SSF52540">
    <property type="entry name" value="P-loop containing nucleoside triphosphate hydrolases"/>
    <property type="match status" value="1"/>
</dbReference>
<dbReference type="InterPro" id="IPR025202">
    <property type="entry name" value="PLD-like_dom"/>
</dbReference>
<evidence type="ECO:0000259" key="1">
    <source>
        <dbReference type="Pfam" id="PF04851"/>
    </source>
</evidence>
<dbReference type="Proteomes" id="UP000239522">
    <property type="component" value="Unassembled WGS sequence"/>
</dbReference>
<accession>A0A2S7KUF1</accession>
<dbReference type="CDD" id="cd09204">
    <property type="entry name" value="PLDc_N_DEXD_b2"/>
    <property type="match status" value="1"/>
</dbReference>
<organism evidence="3 4">
    <name type="scientific">Polaribacter filamentus</name>
    <dbReference type="NCBI Taxonomy" id="53483"/>
    <lineage>
        <taxon>Bacteria</taxon>
        <taxon>Pseudomonadati</taxon>
        <taxon>Bacteroidota</taxon>
        <taxon>Flavobacteriia</taxon>
        <taxon>Flavobacteriales</taxon>
        <taxon>Flavobacteriaceae</taxon>
    </lineage>
</organism>
<protein>
    <recommendedName>
        <fullName evidence="5">PLD phosphodiesterase domain-containing protein</fullName>
    </recommendedName>
</protein>
<reference evidence="3 4" key="1">
    <citation type="submission" date="2016-11" db="EMBL/GenBank/DDBJ databases">
        <title>Trade-off between light-utilization and light-protection in marine flavobacteria.</title>
        <authorList>
            <person name="Kumagai Y."/>
        </authorList>
    </citation>
    <scope>NUCLEOTIDE SEQUENCE [LARGE SCALE GENOMIC DNA]</scope>
    <source>
        <strain evidence="3 4">ATCC 700397</strain>
    </source>
</reference>
<sequence>MNKSFNDNFKGSLLTGFIDKSLDSDALYQPELLVNRKIPRKKVLTTIIKELESCESFFISVAFVTTSGVAALINTFKKLEGKSVKGKILVSQYLNFTQPEALKRLLQFPNIELKIITKENSHSKGYIFKHSEYYNLVIGSSNLTSSALSTNKEWNIKVSARNSSSLVDKVIKEFQDDFEIGEIVNETYIEKYEEIYKKQFLVYKKSEEELFKELNIEITPNSMQIEALENLKNVRKENNKALIISATGTGKTYLAAFDAKAFNPKKTLICCTPIKHC</sequence>
<dbReference type="InterPro" id="IPR006935">
    <property type="entry name" value="Helicase/UvrB_N"/>
</dbReference>
<dbReference type="InterPro" id="IPR027417">
    <property type="entry name" value="P-loop_NTPase"/>
</dbReference>